<keyword evidence="1" id="KW-0732">Signal</keyword>
<feature type="signal peptide" evidence="1">
    <location>
        <begin position="1"/>
        <end position="20"/>
    </location>
</feature>
<organism evidence="2 3">
    <name type="scientific">Trichomonascus ciferrii</name>
    <dbReference type="NCBI Taxonomy" id="44093"/>
    <lineage>
        <taxon>Eukaryota</taxon>
        <taxon>Fungi</taxon>
        <taxon>Dikarya</taxon>
        <taxon>Ascomycota</taxon>
        <taxon>Saccharomycotina</taxon>
        <taxon>Dipodascomycetes</taxon>
        <taxon>Dipodascales</taxon>
        <taxon>Trichomonascaceae</taxon>
        <taxon>Trichomonascus</taxon>
        <taxon>Trichomonascus ciferrii complex</taxon>
    </lineage>
</organism>
<evidence type="ECO:0000313" key="3">
    <source>
        <dbReference type="Proteomes" id="UP000761534"/>
    </source>
</evidence>
<evidence type="ECO:0000256" key="1">
    <source>
        <dbReference type="SAM" id="SignalP"/>
    </source>
</evidence>
<dbReference type="VEuPathDB" id="FungiDB:TRICI_006859"/>
<sequence>MVAPQKYLFAVLSTLALVSAADDTAFLTVEDSALLSRQFAGLNGVQGSVMNTRQQIDKMNAQIREHPEHANAARVTTFLQGLDSQIDNAISTVANALAPFTGGLSVAIGRAILGPFVQSVTDGAEVLLGNVIGGALDMTTNPAMISRISRSYTNLISQAGRYNINTNRLQSLQKQIQNHMPRN</sequence>
<dbReference type="EMBL" id="SWFS01000576">
    <property type="protein sequence ID" value="KAA8896579.1"/>
    <property type="molecule type" value="Genomic_DNA"/>
</dbReference>
<comment type="caution">
    <text evidence="2">The sequence shown here is derived from an EMBL/GenBank/DDBJ whole genome shotgun (WGS) entry which is preliminary data.</text>
</comment>
<gene>
    <name evidence="2" type="ORF">TRICI_006859</name>
</gene>
<protein>
    <submittedName>
        <fullName evidence="2">Uncharacterized protein</fullName>
    </submittedName>
</protein>
<keyword evidence="3" id="KW-1185">Reference proteome</keyword>
<evidence type="ECO:0000313" key="2">
    <source>
        <dbReference type="EMBL" id="KAA8896579.1"/>
    </source>
</evidence>
<feature type="chain" id="PRO_5024905158" evidence="1">
    <location>
        <begin position="21"/>
        <end position="183"/>
    </location>
</feature>
<accession>A0A642UGC6</accession>
<dbReference type="AlphaFoldDB" id="A0A642UGC6"/>
<dbReference type="Proteomes" id="UP000761534">
    <property type="component" value="Unassembled WGS sequence"/>
</dbReference>
<proteinExistence type="predicted"/>
<name>A0A642UGC6_9ASCO</name>
<reference evidence="2" key="1">
    <citation type="journal article" date="2019" name="G3 (Bethesda)">
        <title>Genome Assemblies of Two Rare Opportunistic Yeast Pathogens: Diutina rugosa (syn. Candida rugosa) and Trichomonascus ciferrii (syn. Candida ciferrii).</title>
        <authorList>
            <person name="Mixao V."/>
            <person name="Saus E."/>
            <person name="Hansen A.P."/>
            <person name="Lass-Florl C."/>
            <person name="Gabaldon T."/>
        </authorList>
    </citation>
    <scope>NUCLEOTIDE SEQUENCE</scope>
    <source>
        <strain evidence="2">CBS 4856</strain>
    </source>
</reference>